<reference evidence="6 7" key="1">
    <citation type="journal article" date="2016" name="Int. J. Syst. Evol. Microbiol.">
        <title>Panacibacter ginsenosidivorans gen. nov., sp. nov., with ginsenoside converting activity isolated from soil of a ginseng field.</title>
        <authorList>
            <person name="Siddiqi M.Z."/>
            <person name="Muhammad Shafi S."/>
            <person name="Choi K.D."/>
            <person name="Im W.T."/>
        </authorList>
    </citation>
    <scope>NUCLEOTIDE SEQUENCE [LARGE SCALE GENOMIC DNA]</scope>
    <source>
        <strain evidence="6 7">Gsoil1550</strain>
    </source>
</reference>
<keyword evidence="6" id="KW-0808">Transferase</keyword>
<dbReference type="GO" id="GO:0016740">
    <property type="term" value="F:transferase activity"/>
    <property type="evidence" value="ECO:0007669"/>
    <property type="project" value="UniProtKB-KW"/>
</dbReference>
<dbReference type="InterPro" id="IPR017850">
    <property type="entry name" value="Alkaline_phosphatase_core_sf"/>
</dbReference>
<keyword evidence="2 6" id="KW-0378">Hydrolase</keyword>
<dbReference type="NCBIfam" id="TIGR04183">
    <property type="entry name" value="Por_Secre_tail"/>
    <property type="match status" value="1"/>
</dbReference>
<evidence type="ECO:0000313" key="7">
    <source>
        <dbReference type="Proteomes" id="UP000321533"/>
    </source>
</evidence>
<dbReference type="EMBL" id="CP042435">
    <property type="protein sequence ID" value="QEC69558.1"/>
    <property type="molecule type" value="Genomic_DNA"/>
</dbReference>
<evidence type="ECO:0000256" key="2">
    <source>
        <dbReference type="ARBA" id="ARBA00022801"/>
    </source>
</evidence>
<dbReference type="InterPro" id="IPR026444">
    <property type="entry name" value="Secre_tail"/>
</dbReference>
<dbReference type="InterPro" id="IPR000917">
    <property type="entry name" value="Sulfatase_N"/>
</dbReference>
<name>A0A5B8VGX2_9BACT</name>
<dbReference type="Proteomes" id="UP000321533">
    <property type="component" value="Chromosome"/>
</dbReference>
<dbReference type="Pfam" id="PF11617">
    <property type="entry name" value="Cu-binding_MopE"/>
    <property type="match status" value="1"/>
</dbReference>
<dbReference type="PANTHER" id="PTHR45953">
    <property type="entry name" value="IDURONATE 2-SULFATASE"/>
    <property type="match status" value="1"/>
</dbReference>
<feature type="signal peptide" evidence="3">
    <location>
        <begin position="1"/>
        <end position="23"/>
    </location>
</feature>
<dbReference type="SUPFAM" id="SSF53649">
    <property type="entry name" value="Alkaline phosphatase-like"/>
    <property type="match status" value="1"/>
</dbReference>
<protein>
    <submittedName>
        <fullName evidence="6">Sulfatase-like hydrolase/transferase</fullName>
    </submittedName>
</protein>
<dbReference type="GO" id="GO:0008484">
    <property type="term" value="F:sulfuric ester hydrolase activity"/>
    <property type="evidence" value="ECO:0007669"/>
    <property type="project" value="TreeGrafter"/>
</dbReference>
<dbReference type="Pfam" id="PF18962">
    <property type="entry name" value="Por_Secre_tail"/>
    <property type="match status" value="1"/>
</dbReference>
<sequence length="722" mass="78945">MKKTLCNVLLLILYCSTPLFLHAQQKPNVIFIGIDDLGTVFDAYGNADVPCPNFARMAQHGTMFRRVYCQYALCSPSRASLLSGKRPNSTGVINNGTSIRTNLGADYKFLPEYFQSNGYYTGKFGKMTCGHEEEIAWNYVYDSAIGDGIQNIGGTPHWWIDTLHKSTMSNNYGLFVSSMIQKMREPRSNPYFFGLGIGVHNEFTPNLAAWNKIGDNTVQQLLPVDIDTTYTNVYGNGSANITLPNTPANDQDDIPAPALKNLQVYPTDVWKNIRHAYYGEIIQEDSLLGVVLDELDRTNAWQNTVVVFWSDHGIQTGEHNGLWFKQTLFEGALRVPMVICAPGKSKGLIHESPVELVDIYSTLSELCGLPVPAGQEGSSLVPVLEKPNIPWKKAAFAQVRRVDRQGSSDTTLSDAVRTTQYHYNSWGTAGEELYDDLNDPDEFTNLVTNAAYASVLDSMRTLLANNWQGALPPVYTKRTFYRDSDRDNYGTRLDTVIAYFAPAGYITTPGDCNDNNAKINPGAAEKSCNGIDDNCNGSVDENNPVPTVTASGSLDICTTGSVTLTTNAGKNLTYQWRKNSVNIAGATAISYTATSAGNYTVIVTNTKKNCSGTSATTKVTNSCVTGLNSAIASSVITTSPVKLSVYPNPSKGSIAVTCSSSTNTVQLKVFDITGRAVYMKQEQNGKAVNTLNLNLSNLRSGMYYLEVNDGGLKQRTMFVIAR</sequence>
<evidence type="ECO:0000313" key="6">
    <source>
        <dbReference type="EMBL" id="QEC69558.1"/>
    </source>
</evidence>
<accession>A0A5B8VGX2</accession>
<feature type="domain" description="Secretion system C-terminal sorting" evidence="5">
    <location>
        <begin position="645"/>
        <end position="714"/>
    </location>
</feature>
<dbReference type="Pfam" id="PF00884">
    <property type="entry name" value="Sulfatase"/>
    <property type="match status" value="1"/>
</dbReference>
<organism evidence="6 7">
    <name type="scientific">Panacibacter ginsenosidivorans</name>
    <dbReference type="NCBI Taxonomy" id="1813871"/>
    <lineage>
        <taxon>Bacteria</taxon>
        <taxon>Pseudomonadati</taxon>
        <taxon>Bacteroidota</taxon>
        <taxon>Chitinophagia</taxon>
        <taxon>Chitinophagales</taxon>
        <taxon>Chitinophagaceae</taxon>
        <taxon>Panacibacter</taxon>
    </lineage>
</organism>
<dbReference type="KEGG" id="pgin:FRZ67_20460"/>
<dbReference type="GO" id="GO:0046872">
    <property type="term" value="F:metal ion binding"/>
    <property type="evidence" value="ECO:0007669"/>
    <property type="project" value="UniProtKB-KW"/>
</dbReference>
<gene>
    <name evidence="6" type="ORF">FRZ67_20460</name>
</gene>
<dbReference type="AlphaFoldDB" id="A0A5B8VGX2"/>
<dbReference type="PANTHER" id="PTHR45953:SF1">
    <property type="entry name" value="IDURONATE 2-SULFATASE"/>
    <property type="match status" value="1"/>
</dbReference>
<dbReference type="OrthoDB" id="9763552at2"/>
<dbReference type="InterPro" id="IPR013783">
    <property type="entry name" value="Ig-like_fold"/>
</dbReference>
<evidence type="ECO:0000259" key="5">
    <source>
        <dbReference type="Pfam" id="PF18962"/>
    </source>
</evidence>
<dbReference type="InterPro" id="IPR021655">
    <property type="entry name" value="Put_metal-bd"/>
</dbReference>
<evidence type="ECO:0000256" key="1">
    <source>
        <dbReference type="ARBA" id="ARBA00022723"/>
    </source>
</evidence>
<feature type="chain" id="PRO_5023066169" evidence="3">
    <location>
        <begin position="24"/>
        <end position="722"/>
    </location>
</feature>
<keyword evidence="7" id="KW-1185">Reference proteome</keyword>
<dbReference type="RefSeq" id="WP_147192434.1">
    <property type="nucleotide sequence ID" value="NZ_CP042435.1"/>
</dbReference>
<dbReference type="Gene3D" id="2.60.40.10">
    <property type="entry name" value="Immunoglobulins"/>
    <property type="match status" value="1"/>
</dbReference>
<evidence type="ECO:0000256" key="3">
    <source>
        <dbReference type="SAM" id="SignalP"/>
    </source>
</evidence>
<evidence type="ECO:0000259" key="4">
    <source>
        <dbReference type="Pfam" id="PF00884"/>
    </source>
</evidence>
<dbReference type="Gene3D" id="3.40.720.10">
    <property type="entry name" value="Alkaline Phosphatase, subunit A"/>
    <property type="match status" value="1"/>
</dbReference>
<keyword evidence="1" id="KW-0479">Metal-binding</keyword>
<keyword evidence="3" id="KW-0732">Signal</keyword>
<feature type="domain" description="Sulfatase N-terminal" evidence="4">
    <location>
        <begin position="27"/>
        <end position="368"/>
    </location>
</feature>
<proteinExistence type="predicted"/>
<dbReference type="GO" id="GO:0005737">
    <property type="term" value="C:cytoplasm"/>
    <property type="evidence" value="ECO:0007669"/>
    <property type="project" value="TreeGrafter"/>
</dbReference>